<feature type="domain" description="HTH tetR-type" evidence="5">
    <location>
        <begin position="2"/>
        <end position="62"/>
    </location>
</feature>
<proteinExistence type="predicted"/>
<dbReference type="eggNOG" id="COG1309">
    <property type="taxonomic scope" value="Bacteria"/>
</dbReference>
<sequence>MKDKKTRIIEAALVLFGQKGFSKVSIKEIAQQAGVSQVTIYNHFENKEVLVEKIVQGLMDKVMAAAEQIYSSELPYEEKLLKAFEVCNSEIAQAVEHYFSPESLADPKLLALIFQAVNTRKEEIYVKFIDLGYALRAIPAAIDKQSILFLLQSLNVNDLTIDEEQDREKLSQDLIYLFLYGIIGKEKASLKDLNGEEVLQLLTAQVRSELEKGGKI</sequence>
<evidence type="ECO:0000256" key="1">
    <source>
        <dbReference type="ARBA" id="ARBA00023015"/>
    </source>
</evidence>
<accession>R2QD40</accession>
<protein>
    <recommendedName>
        <fullName evidence="5">HTH tetR-type domain-containing protein</fullName>
    </recommendedName>
</protein>
<evidence type="ECO:0000313" key="6">
    <source>
        <dbReference type="EMBL" id="EOH94332.1"/>
    </source>
</evidence>
<evidence type="ECO:0000256" key="3">
    <source>
        <dbReference type="ARBA" id="ARBA00023163"/>
    </source>
</evidence>
<dbReference type="RefSeq" id="WP_010757058.1">
    <property type="nucleotide sequence ID" value="NZ_ASWD01000001.1"/>
</dbReference>
<evidence type="ECO:0000256" key="4">
    <source>
        <dbReference type="PROSITE-ProRule" id="PRU00335"/>
    </source>
</evidence>
<dbReference type="Gene3D" id="1.10.357.10">
    <property type="entry name" value="Tetracycline Repressor, domain 2"/>
    <property type="match status" value="1"/>
</dbReference>
<dbReference type="Pfam" id="PF00440">
    <property type="entry name" value="TetR_N"/>
    <property type="match status" value="1"/>
</dbReference>
<keyword evidence="3" id="KW-0804">Transcription</keyword>
<dbReference type="OrthoDB" id="9814703at2"/>
<evidence type="ECO:0000256" key="2">
    <source>
        <dbReference type="ARBA" id="ARBA00023125"/>
    </source>
</evidence>
<dbReference type="Proteomes" id="UP000013782">
    <property type="component" value="Unassembled WGS sequence"/>
</dbReference>
<dbReference type="STRING" id="160454.RV10_GL001875"/>
<keyword evidence="7" id="KW-1185">Reference proteome</keyword>
<dbReference type="PATRIC" id="fig|1158607.3.peg.2039"/>
<dbReference type="GO" id="GO:0045892">
    <property type="term" value="P:negative regulation of DNA-templated transcription"/>
    <property type="evidence" value="ECO:0007669"/>
    <property type="project" value="UniProtKB-ARBA"/>
</dbReference>
<dbReference type="InterPro" id="IPR009057">
    <property type="entry name" value="Homeodomain-like_sf"/>
</dbReference>
<organism evidence="6 7">
    <name type="scientific">Enterococcus pallens ATCC BAA-351</name>
    <dbReference type="NCBI Taxonomy" id="1158607"/>
    <lineage>
        <taxon>Bacteria</taxon>
        <taxon>Bacillati</taxon>
        <taxon>Bacillota</taxon>
        <taxon>Bacilli</taxon>
        <taxon>Lactobacillales</taxon>
        <taxon>Enterococcaceae</taxon>
        <taxon>Enterococcus</taxon>
    </lineage>
</organism>
<dbReference type="AlphaFoldDB" id="R2QD40"/>
<evidence type="ECO:0000259" key="5">
    <source>
        <dbReference type="PROSITE" id="PS50977"/>
    </source>
</evidence>
<dbReference type="GO" id="GO:0003677">
    <property type="term" value="F:DNA binding"/>
    <property type="evidence" value="ECO:0007669"/>
    <property type="project" value="UniProtKB-UniRule"/>
</dbReference>
<evidence type="ECO:0000313" key="7">
    <source>
        <dbReference type="Proteomes" id="UP000013782"/>
    </source>
</evidence>
<dbReference type="HOGENOM" id="CLU_069356_30_3_9"/>
<keyword evidence="2 4" id="KW-0238">DNA-binding</keyword>
<reference evidence="6 7" key="1">
    <citation type="submission" date="2013-02" db="EMBL/GenBank/DDBJ databases">
        <title>The Genome Sequence of Enterococcus pallens BAA-351.</title>
        <authorList>
            <consortium name="The Broad Institute Genome Sequencing Platform"/>
            <consortium name="The Broad Institute Genome Sequencing Center for Infectious Disease"/>
            <person name="Earl A.M."/>
            <person name="Gilmore M.S."/>
            <person name="Lebreton F."/>
            <person name="Walker B."/>
            <person name="Young S.K."/>
            <person name="Zeng Q."/>
            <person name="Gargeya S."/>
            <person name="Fitzgerald M."/>
            <person name="Haas B."/>
            <person name="Abouelleil A."/>
            <person name="Alvarado L."/>
            <person name="Arachchi H.M."/>
            <person name="Berlin A.M."/>
            <person name="Chapman S.B."/>
            <person name="Dewar J."/>
            <person name="Goldberg J."/>
            <person name="Griggs A."/>
            <person name="Gujja S."/>
            <person name="Hansen M."/>
            <person name="Howarth C."/>
            <person name="Imamovic A."/>
            <person name="Larimer J."/>
            <person name="McCowan C."/>
            <person name="Murphy C."/>
            <person name="Neiman D."/>
            <person name="Pearson M."/>
            <person name="Priest M."/>
            <person name="Roberts A."/>
            <person name="Saif S."/>
            <person name="Shea T."/>
            <person name="Sisk P."/>
            <person name="Sykes S."/>
            <person name="Wortman J."/>
            <person name="Nusbaum C."/>
            <person name="Birren B."/>
        </authorList>
    </citation>
    <scope>NUCLEOTIDE SEQUENCE [LARGE SCALE GENOMIC DNA]</scope>
    <source>
        <strain evidence="6 7">ATCC BAA-351</strain>
    </source>
</reference>
<dbReference type="PROSITE" id="PS50977">
    <property type="entry name" value="HTH_TETR_2"/>
    <property type="match status" value="1"/>
</dbReference>
<dbReference type="PRINTS" id="PR00455">
    <property type="entry name" value="HTHTETR"/>
</dbReference>
<dbReference type="InterPro" id="IPR001647">
    <property type="entry name" value="HTH_TetR"/>
</dbReference>
<feature type="DNA-binding region" description="H-T-H motif" evidence="4">
    <location>
        <begin position="25"/>
        <end position="44"/>
    </location>
</feature>
<name>R2QD40_9ENTE</name>
<gene>
    <name evidence="6" type="ORF">UAU_02067</name>
</gene>
<dbReference type="EMBL" id="AJAQ01000015">
    <property type="protein sequence ID" value="EOH94332.1"/>
    <property type="molecule type" value="Genomic_DNA"/>
</dbReference>
<dbReference type="InterPro" id="IPR050624">
    <property type="entry name" value="HTH-type_Tx_Regulator"/>
</dbReference>
<dbReference type="SUPFAM" id="SSF46689">
    <property type="entry name" value="Homeodomain-like"/>
    <property type="match status" value="1"/>
</dbReference>
<comment type="caution">
    <text evidence="6">The sequence shown here is derived from an EMBL/GenBank/DDBJ whole genome shotgun (WGS) entry which is preliminary data.</text>
</comment>
<keyword evidence="1" id="KW-0805">Transcription regulation</keyword>
<dbReference type="FunFam" id="1.10.10.60:FF:000141">
    <property type="entry name" value="TetR family transcriptional regulator"/>
    <property type="match status" value="1"/>
</dbReference>
<dbReference type="PANTHER" id="PTHR43479:SF21">
    <property type="entry name" value="TRANSCRIPTIONAL REGULATOR, TETR FAMILY"/>
    <property type="match status" value="1"/>
</dbReference>
<dbReference type="PANTHER" id="PTHR43479">
    <property type="entry name" value="ACREF/ENVCD OPERON REPRESSOR-RELATED"/>
    <property type="match status" value="1"/>
</dbReference>